<organism evidence="2 3">
    <name type="scientific">Lepidopterella palustris CBS 459.81</name>
    <dbReference type="NCBI Taxonomy" id="1314670"/>
    <lineage>
        <taxon>Eukaryota</taxon>
        <taxon>Fungi</taxon>
        <taxon>Dikarya</taxon>
        <taxon>Ascomycota</taxon>
        <taxon>Pezizomycotina</taxon>
        <taxon>Dothideomycetes</taxon>
        <taxon>Pleosporomycetidae</taxon>
        <taxon>Mytilinidiales</taxon>
        <taxon>Argynnaceae</taxon>
        <taxon>Lepidopterella</taxon>
    </lineage>
</organism>
<feature type="transmembrane region" description="Helical" evidence="1">
    <location>
        <begin position="46"/>
        <end position="72"/>
    </location>
</feature>
<protein>
    <submittedName>
        <fullName evidence="2">Uncharacterized protein</fullName>
    </submittedName>
</protein>
<keyword evidence="1" id="KW-0472">Membrane</keyword>
<evidence type="ECO:0000313" key="3">
    <source>
        <dbReference type="Proteomes" id="UP000250266"/>
    </source>
</evidence>
<dbReference type="Proteomes" id="UP000250266">
    <property type="component" value="Unassembled WGS sequence"/>
</dbReference>
<dbReference type="EMBL" id="KV746016">
    <property type="protein sequence ID" value="OCK73057.1"/>
    <property type="molecule type" value="Genomic_DNA"/>
</dbReference>
<proteinExistence type="predicted"/>
<evidence type="ECO:0000256" key="1">
    <source>
        <dbReference type="SAM" id="Phobius"/>
    </source>
</evidence>
<keyword evidence="3" id="KW-1185">Reference proteome</keyword>
<sequence length="105" mass="12300">MSSCSQRRNSMHVSQEHERILSRPAVFRCGQRPTNLAKHTRMAKRVWWPVILCKIESLKLSCFCFILHLLIWSNFCSTRALSFSPERTVPRCVGFDTRLCQYGPR</sequence>
<evidence type="ECO:0000313" key="2">
    <source>
        <dbReference type="EMBL" id="OCK73057.1"/>
    </source>
</evidence>
<name>A0A8E2DWJ2_9PEZI</name>
<gene>
    <name evidence="2" type="ORF">K432DRAFT_20804</name>
</gene>
<keyword evidence="1" id="KW-1133">Transmembrane helix</keyword>
<keyword evidence="1" id="KW-0812">Transmembrane</keyword>
<dbReference type="AlphaFoldDB" id="A0A8E2DWJ2"/>
<reference evidence="2 3" key="1">
    <citation type="journal article" date="2016" name="Nat. Commun.">
        <title>Ectomycorrhizal ecology is imprinted in the genome of the dominant symbiotic fungus Cenococcum geophilum.</title>
        <authorList>
            <consortium name="DOE Joint Genome Institute"/>
            <person name="Peter M."/>
            <person name="Kohler A."/>
            <person name="Ohm R.A."/>
            <person name="Kuo A."/>
            <person name="Krutzmann J."/>
            <person name="Morin E."/>
            <person name="Arend M."/>
            <person name="Barry K.W."/>
            <person name="Binder M."/>
            <person name="Choi C."/>
            <person name="Clum A."/>
            <person name="Copeland A."/>
            <person name="Grisel N."/>
            <person name="Haridas S."/>
            <person name="Kipfer T."/>
            <person name="LaButti K."/>
            <person name="Lindquist E."/>
            <person name="Lipzen A."/>
            <person name="Maire R."/>
            <person name="Meier B."/>
            <person name="Mihaltcheva S."/>
            <person name="Molinier V."/>
            <person name="Murat C."/>
            <person name="Poggeler S."/>
            <person name="Quandt C.A."/>
            <person name="Sperisen C."/>
            <person name="Tritt A."/>
            <person name="Tisserant E."/>
            <person name="Crous P.W."/>
            <person name="Henrissat B."/>
            <person name="Nehls U."/>
            <person name="Egli S."/>
            <person name="Spatafora J.W."/>
            <person name="Grigoriev I.V."/>
            <person name="Martin F.M."/>
        </authorList>
    </citation>
    <scope>NUCLEOTIDE SEQUENCE [LARGE SCALE GENOMIC DNA]</scope>
    <source>
        <strain evidence="2 3">CBS 459.81</strain>
    </source>
</reference>
<accession>A0A8E2DWJ2</accession>